<keyword evidence="2" id="KW-0226">DNA condensation</keyword>
<dbReference type="Pfam" id="PF16858">
    <property type="entry name" value="CNDH2_C"/>
    <property type="match status" value="1"/>
</dbReference>
<dbReference type="InterPro" id="IPR031739">
    <property type="entry name" value="Ncaph2"/>
</dbReference>
<protein>
    <recommendedName>
        <fullName evidence="1">Condensin-2 complex subunit H2</fullName>
    </recommendedName>
    <alternativeName>
        <fullName evidence="3">Non-SMC condensin II complex subunit H2</fullName>
    </alternativeName>
</protein>
<sequence length="379" mass="41071">MFPMFPIPVPVPIPVPNIPNVPNVPNPRSRPHPCSQYSQCSQCSQSPFPSPSLFPIFPMFPMFPIPVPVPIPVPNIPNVPNVPNPRSRPHPCSQYSQCSQCSQSPFPSPSLFPIFPMFPMFPIPVPVPIPVPNIPNVPNVPNPRSRRSAPADLEVLYWRHFKERMAAHRKLRSSRVSGEGAKLGGWGAPAAPSPALGGAQGVSGLVFPQELQWEPEQEQELEQERGADSEEGAGAGTPNPKSPLPGEPVLPSWGACPPLLGGLGGVPRGTVGCQGTLSAVPILADDDFVEHEDVEPEAPEEQGEGSLGPPESGYEDLVRRNVELFMASSQKFVQETELSRHIRLWEEHVEPLLQEQAGPWAGLEPLGWDYLGWAGTPPG</sequence>
<proteinExistence type="predicted"/>
<evidence type="ECO:0000256" key="4">
    <source>
        <dbReference type="SAM" id="MobiDB-lite"/>
    </source>
</evidence>
<feature type="region of interest" description="Disordered" evidence="4">
    <location>
        <begin position="291"/>
        <end position="313"/>
    </location>
</feature>
<reference evidence="6" key="1">
    <citation type="submission" date="2025-08" db="UniProtKB">
        <authorList>
            <consortium name="Ensembl"/>
        </authorList>
    </citation>
    <scope>IDENTIFICATION</scope>
</reference>
<evidence type="ECO:0000313" key="7">
    <source>
        <dbReference type="Proteomes" id="UP000016665"/>
    </source>
</evidence>
<evidence type="ECO:0000256" key="3">
    <source>
        <dbReference type="ARBA" id="ARBA00030479"/>
    </source>
</evidence>
<reference evidence="6" key="2">
    <citation type="submission" date="2025-09" db="UniProtKB">
        <authorList>
            <consortium name="Ensembl"/>
        </authorList>
    </citation>
    <scope>IDENTIFICATION</scope>
</reference>
<dbReference type="GO" id="GO:0051306">
    <property type="term" value="P:mitotic sister chromatid separation"/>
    <property type="evidence" value="ECO:0007669"/>
    <property type="project" value="TreeGrafter"/>
</dbReference>
<dbReference type="GO" id="GO:0005634">
    <property type="term" value="C:nucleus"/>
    <property type="evidence" value="ECO:0007669"/>
    <property type="project" value="TreeGrafter"/>
</dbReference>
<feature type="region of interest" description="Disordered" evidence="4">
    <location>
        <begin position="214"/>
        <end position="250"/>
    </location>
</feature>
<dbReference type="AlphaFoldDB" id="A0A803V6Q5"/>
<evidence type="ECO:0000313" key="6">
    <source>
        <dbReference type="Ensembl" id="ENSFALP00000018411.1"/>
    </source>
</evidence>
<keyword evidence="7" id="KW-1185">Reference proteome</keyword>
<dbReference type="Proteomes" id="UP000016665">
    <property type="component" value="Unplaced"/>
</dbReference>
<evidence type="ECO:0000259" key="5">
    <source>
        <dbReference type="Pfam" id="PF16858"/>
    </source>
</evidence>
<dbReference type="PANTHER" id="PTHR14324:SF3">
    <property type="entry name" value="CONDENSIN-2 COMPLEX SUBUNIT H2"/>
    <property type="match status" value="1"/>
</dbReference>
<accession>A0A803V6Q5</accession>
<dbReference type="PANTHER" id="PTHR14324">
    <property type="entry name" value="CONDENSIN-2 COMPLEX SUBUNIT H2"/>
    <property type="match status" value="1"/>
</dbReference>
<dbReference type="InterPro" id="IPR031737">
    <property type="entry name" value="CNDH2_C"/>
</dbReference>
<dbReference type="GO" id="GO:0000796">
    <property type="term" value="C:condensin complex"/>
    <property type="evidence" value="ECO:0007669"/>
    <property type="project" value="TreeGrafter"/>
</dbReference>
<evidence type="ECO:0000256" key="1">
    <source>
        <dbReference type="ARBA" id="ARBA00016903"/>
    </source>
</evidence>
<name>A0A803V6Q5_FICAL</name>
<feature type="domain" description="Condensin-2 complex subunit H2 C-terminal" evidence="5">
    <location>
        <begin position="314"/>
        <end position="356"/>
    </location>
</feature>
<dbReference type="GO" id="GO:0003682">
    <property type="term" value="F:chromatin binding"/>
    <property type="evidence" value="ECO:0007669"/>
    <property type="project" value="TreeGrafter"/>
</dbReference>
<organism evidence="6 7">
    <name type="scientific">Ficedula albicollis</name>
    <name type="common">Collared flycatcher</name>
    <name type="synonym">Muscicapa albicollis</name>
    <dbReference type="NCBI Taxonomy" id="59894"/>
    <lineage>
        <taxon>Eukaryota</taxon>
        <taxon>Metazoa</taxon>
        <taxon>Chordata</taxon>
        <taxon>Craniata</taxon>
        <taxon>Vertebrata</taxon>
        <taxon>Euteleostomi</taxon>
        <taxon>Archelosauria</taxon>
        <taxon>Archosauria</taxon>
        <taxon>Dinosauria</taxon>
        <taxon>Saurischia</taxon>
        <taxon>Theropoda</taxon>
        <taxon>Coelurosauria</taxon>
        <taxon>Aves</taxon>
        <taxon>Neognathae</taxon>
        <taxon>Neoaves</taxon>
        <taxon>Telluraves</taxon>
        <taxon>Australaves</taxon>
        <taxon>Passeriformes</taxon>
        <taxon>Muscicapidae</taxon>
        <taxon>Ficedula</taxon>
    </lineage>
</organism>
<dbReference type="Ensembl" id="ENSFALT00000025558.1">
    <property type="protein sequence ID" value="ENSFALP00000018411.1"/>
    <property type="gene ID" value="ENSFALG00000025333.1"/>
</dbReference>
<feature type="compositionally biased region" description="Acidic residues" evidence="4">
    <location>
        <begin position="291"/>
        <end position="303"/>
    </location>
</feature>
<dbReference type="GO" id="GO:0010032">
    <property type="term" value="P:meiotic chromosome condensation"/>
    <property type="evidence" value="ECO:0007669"/>
    <property type="project" value="TreeGrafter"/>
</dbReference>
<evidence type="ECO:0000256" key="2">
    <source>
        <dbReference type="ARBA" id="ARBA00023067"/>
    </source>
</evidence>